<dbReference type="Pfam" id="PF02452">
    <property type="entry name" value="PemK_toxin"/>
    <property type="match status" value="1"/>
</dbReference>
<evidence type="ECO:0000256" key="2">
    <source>
        <dbReference type="ARBA" id="ARBA00022649"/>
    </source>
</evidence>
<dbReference type="SUPFAM" id="SSF50118">
    <property type="entry name" value="Cell growth inhibitor/plasmid maintenance toxic component"/>
    <property type="match status" value="1"/>
</dbReference>
<protein>
    <recommendedName>
        <fullName evidence="5">Transcriptional modulator of MazE/toxin, MazF</fullName>
    </recommendedName>
</protein>
<proteinExistence type="inferred from homology"/>
<dbReference type="STRING" id="485916.Dtox_0798"/>
<sequence>MTTSMGTKFNQGDIWIARVRFIQDLSKVKARPVVIVGKNIAHETDVIINPITTESPRTDFDIPIINWQKAGLAGPSIIRASKPLTIIGSELHKKIGELDPDDLVKVLQKNRELY</sequence>
<evidence type="ECO:0000256" key="1">
    <source>
        <dbReference type="ARBA" id="ARBA00007521"/>
    </source>
</evidence>
<dbReference type="RefSeq" id="WP_015756425.1">
    <property type="nucleotide sequence ID" value="NC_013216.1"/>
</dbReference>
<dbReference type="EMBL" id="CP001720">
    <property type="protein sequence ID" value="ACV61707.1"/>
    <property type="molecule type" value="Genomic_DNA"/>
</dbReference>
<comment type="similarity">
    <text evidence="1">Belongs to the PemK/MazF family.</text>
</comment>
<dbReference type="GO" id="GO:0003677">
    <property type="term" value="F:DNA binding"/>
    <property type="evidence" value="ECO:0007669"/>
    <property type="project" value="InterPro"/>
</dbReference>
<keyword evidence="2" id="KW-1277">Toxin-antitoxin system</keyword>
<dbReference type="HOGENOM" id="CLU_121823_6_2_9"/>
<dbReference type="InterPro" id="IPR011067">
    <property type="entry name" value="Plasmid_toxin/cell-grow_inhib"/>
</dbReference>
<reference evidence="3 4" key="1">
    <citation type="journal article" date="2009" name="Stand. Genomic Sci.">
        <title>Complete genome sequence of Desulfotomaculum acetoxidans type strain (5575).</title>
        <authorList>
            <person name="Spring S."/>
            <person name="Lapidus A."/>
            <person name="Schroder M."/>
            <person name="Gleim D."/>
            <person name="Sims D."/>
            <person name="Meincke L."/>
            <person name="Glavina Del Rio T."/>
            <person name="Tice H."/>
            <person name="Copeland A."/>
            <person name="Cheng J.F."/>
            <person name="Lucas S."/>
            <person name="Chen F."/>
            <person name="Nolan M."/>
            <person name="Bruce D."/>
            <person name="Goodwin L."/>
            <person name="Pitluck S."/>
            <person name="Ivanova N."/>
            <person name="Mavromatis K."/>
            <person name="Mikhailova N."/>
            <person name="Pati A."/>
            <person name="Chen A."/>
            <person name="Palaniappan K."/>
            <person name="Land M."/>
            <person name="Hauser L."/>
            <person name="Chang Y.J."/>
            <person name="Jeffries C.D."/>
            <person name="Chain P."/>
            <person name="Saunders E."/>
            <person name="Brettin T."/>
            <person name="Detter J.C."/>
            <person name="Goker M."/>
            <person name="Bristow J."/>
            <person name="Eisen J.A."/>
            <person name="Markowitz V."/>
            <person name="Hugenholtz P."/>
            <person name="Kyrpides N.C."/>
            <person name="Klenk H.P."/>
            <person name="Han C."/>
        </authorList>
    </citation>
    <scope>NUCLEOTIDE SEQUENCE [LARGE SCALE GENOMIC DNA]</scope>
    <source>
        <strain evidence="4">ATCC 49208 / DSM 771 / VKM B-1644</strain>
    </source>
</reference>
<organism evidence="3 4">
    <name type="scientific">Desulfofarcimen acetoxidans (strain ATCC 49208 / DSM 771 / KCTC 5769 / VKM B-1644 / 5575)</name>
    <name type="common">Desulfotomaculum acetoxidans</name>
    <dbReference type="NCBI Taxonomy" id="485916"/>
    <lineage>
        <taxon>Bacteria</taxon>
        <taxon>Bacillati</taxon>
        <taxon>Bacillota</taxon>
        <taxon>Clostridia</taxon>
        <taxon>Eubacteriales</taxon>
        <taxon>Peptococcaceae</taxon>
        <taxon>Desulfofarcimen</taxon>
    </lineage>
</organism>
<gene>
    <name evidence="3" type="ordered locus">Dtox_0798</name>
</gene>
<dbReference type="eggNOG" id="ENOG5032FFV">
    <property type="taxonomic scope" value="Bacteria"/>
</dbReference>
<evidence type="ECO:0000313" key="4">
    <source>
        <dbReference type="Proteomes" id="UP000002217"/>
    </source>
</evidence>
<evidence type="ECO:0000313" key="3">
    <source>
        <dbReference type="EMBL" id="ACV61707.1"/>
    </source>
</evidence>
<dbReference type="AlphaFoldDB" id="C8W243"/>
<keyword evidence="4" id="KW-1185">Reference proteome</keyword>
<evidence type="ECO:0008006" key="5">
    <source>
        <dbReference type="Google" id="ProtNLM"/>
    </source>
</evidence>
<accession>C8W243</accession>
<dbReference type="InterPro" id="IPR003477">
    <property type="entry name" value="PemK-like"/>
</dbReference>
<dbReference type="KEGG" id="dae:Dtox_0798"/>
<dbReference type="OrthoDB" id="1797254at2"/>
<dbReference type="Gene3D" id="2.30.30.110">
    <property type="match status" value="1"/>
</dbReference>
<name>C8W243_DESAS</name>
<dbReference type="Proteomes" id="UP000002217">
    <property type="component" value="Chromosome"/>
</dbReference>